<dbReference type="GO" id="GO:0005886">
    <property type="term" value="C:plasma membrane"/>
    <property type="evidence" value="ECO:0007669"/>
    <property type="project" value="UniProtKB-SubCell"/>
</dbReference>
<evidence type="ECO:0000256" key="5">
    <source>
        <dbReference type="ARBA" id="ARBA00022692"/>
    </source>
</evidence>
<keyword evidence="10" id="KW-0739">Sodium transport</keyword>
<feature type="transmembrane region" description="Helical" evidence="12">
    <location>
        <begin position="261"/>
        <end position="287"/>
    </location>
</feature>
<feature type="transmembrane region" description="Helical" evidence="12">
    <location>
        <begin position="66"/>
        <end position="88"/>
    </location>
</feature>
<dbReference type="PANTHER" id="PTHR42985">
    <property type="entry name" value="SODIUM-COUPLED MONOCARBOXYLATE TRANSPORTER"/>
    <property type="match status" value="1"/>
</dbReference>
<accession>A0ABD0YS16</accession>
<feature type="transmembrane region" description="Helical" evidence="12">
    <location>
        <begin position="34"/>
        <end position="54"/>
    </location>
</feature>
<keyword evidence="9 12" id="KW-0472">Membrane</keyword>
<dbReference type="InterPro" id="IPR001734">
    <property type="entry name" value="Na/solute_symporter"/>
</dbReference>
<feature type="transmembrane region" description="Helical" evidence="12">
    <location>
        <begin position="367"/>
        <end position="388"/>
    </location>
</feature>
<sequence length="468" mass="51339">MLFISMVIGVYHGFGNKPSTSSHDHFLTAGGRMAAFPVAISMLASFLSSITLLGQPTEIFLYGPQYWLFGLASFLMIPVVGYVLVPVFRQNNSYSAYKYFGDRFNRWLELLASLFFTVHMIVFLALVLYAPALAMEQVTGMSTMVVVTLIYVVCIAYTTIGGIKGVVWTDTFQVVVLFIAMTAILVKGTADIGGFAVVWQRNSMFNRTTLFNWDVDPTQRYTVWSSFIGAGCVHAATYGASQLHVQRYLAVQSLQSARKTLWINAIGWTFIVVITTYSGLLIFAVYFDCDPLTSKKISKADQLFPLYIMDTMATYPGFPGLFMCGILSAGLSTVSTGVNSLAAIWYSEVERTRVGVALTPAQASAAVKSLALAFGLLSYGFVHVVPYMGNLAQVAFSLSSVFTGSLFGLFILGITFPRANSWVNIVDRLLFSSTQPSLLITFLPLAVSATLTRVPHKTENYCTGDIHQ</sequence>
<feature type="transmembrane region" description="Helical" evidence="12">
    <location>
        <begin position="141"/>
        <end position="163"/>
    </location>
</feature>
<reference evidence="13 14" key="1">
    <citation type="submission" date="2024-07" db="EMBL/GenBank/DDBJ databases">
        <title>Chromosome-level genome assembly of the water stick insect Ranatra chinensis (Heteroptera: Nepidae).</title>
        <authorList>
            <person name="Liu X."/>
        </authorList>
    </citation>
    <scope>NUCLEOTIDE SEQUENCE [LARGE SCALE GENOMIC DNA]</scope>
    <source>
        <strain evidence="13">Cailab_2021Rc</strain>
        <tissue evidence="13">Muscle</tissue>
    </source>
</reference>
<evidence type="ECO:0000256" key="8">
    <source>
        <dbReference type="ARBA" id="ARBA00023065"/>
    </source>
</evidence>
<feature type="transmembrane region" description="Helical" evidence="12">
    <location>
        <begin position="108"/>
        <end position="129"/>
    </location>
</feature>
<feature type="transmembrane region" description="Helical" evidence="12">
    <location>
        <begin position="221"/>
        <end position="240"/>
    </location>
</feature>
<evidence type="ECO:0000256" key="11">
    <source>
        <dbReference type="RuleBase" id="RU362091"/>
    </source>
</evidence>
<name>A0ABD0YS16_9HEMI</name>
<evidence type="ECO:0008006" key="15">
    <source>
        <dbReference type="Google" id="ProtNLM"/>
    </source>
</evidence>
<dbReference type="NCBIfam" id="TIGR00813">
    <property type="entry name" value="sss"/>
    <property type="match status" value="1"/>
</dbReference>
<keyword evidence="3" id="KW-0813">Transport</keyword>
<dbReference type="InterPro" id="IPR051163">
    <property type="entry name" value="Sodium:Solute_Symporter_SSF"/>
</dbReference>
<keyword evidence="8" id="KW-0406">Ion transport</keyword>
<comment type="caution">
    <text evidence="13">The sequence shown here is derived from an EMBL/GenBank/DDBJ whole genome shotgun (WGS) entry which is preliminary data.</text>
</comment>
<evidence type="ECO:0000256" key="3">
    <source>
        <dbReference type="ARBA" id="ARBA00022448"/>
    </source>
</evidence>
<dbReference type="PROSITE" id="PS50283">
    <property type="entry name" value="NA_SOLUT_SYMP_3"/>
    <property type="match status" value="1"/>
</dbReference>
<evidence type="ECO:0000256" key="12">
    <source>
        <dbReference type="SAM" id="Phobius"/>
    </source>
</evidence>
<keyword evidence="4" id="KW-1003">Cell membrane</keyword>
<comment type="similarity">
    <text evidence="2 11">Belongs to the sodium:solute symporter (SSF) (TC 2.A.21) family.</text>
</comment>
<evidence type="ECO:0000256" key="6">
    <source>
        <dbReference type="ARBA" id="ARBA00022989"/>
    </source>
</evidence>
<evidence type="ECO:0000256" key="10">
    <source>
        <dbReference type="ARBA" id="ARBA00023201"/>
    </source>
</evidence>
<dbReference type="Pfam" id="PF00474">
    <property type="entry name" value="SSF"/>
    <property type="match status" value="1"/>
</dbReference>
<evidence type="ECO:0000256" key="1">
    <source>
        <dbReference type="ARBA" id="ARBA00004651"/>
    </source>
</evidence>
<dbReference type="PANTHER" id="PTHR42985:SF39">
    <property type="entry name" value="GH10366P"/>
    <property type="match status" value="1"/>
</dbReference>
<evidence type="ECO:0000313" key="14">
    <source>
        <dbReference type="Proteomes" id="UP001558652"/>
    </source>
</evidence>
<feature type="transmembrane region" description="Helical" evidence="12">
    <location>
        <begin position="429"/>
        <end position="451"/>
    </location>
</feature>
<dbReference type="Gene3D" id="1.20.1730.10">
    <property type="entry name" value="Sodium/glucose cotransporter"/>
    <property type="match status" value="1"/>
</dbReference>
<feature type="transmembrane region" description="Helical" evidence="12">
    <location>
        <begin position="394"/>
        <end position="417"/>
    </location>
</feature>
<gene>
    <name evidence="13" type="ORF">AAG570_003372</name>
</gene>
<keyword evidence="7" id="KW-0915">Sodium</keyword>
<keyword evidence="6 12" id="KW-1133">Transmembrane helix</keyword>
<proteinExistence type="inferred from homology"/>
<organism evidence="13 14">
    <name type="scientific">Ranatra chinensis</name>
    <dbReference type="NCBI Taxonomy" id="642074"/>
    <lineage>
        <taxon>Eukaryota</taxon>
        <taxon>Metazoa</taxon>
        <taxon>Ecdysozoa</taxon>
        <taxon>Arthropoda</taxon>
        <taxon>Hexapoda</taxon>
        <taxon>Insecta</taxon>
        <taxon>Pterygota</taxon>
        <taxon>Neoptera</taxon>
        <taxon>Paraneoptera</taxon>
        <taxon>Hemiptera</taxon>
        <taxon>Heteroptera</taxon>
        <taxon>Panheteroptera</taxon>
        <taxon>Nepomorpha</taxon>
        <taxon>Nepidae</taxon>
        <taxon>Ranatrinae</taxon>
        <taxon>Ranatra</taxon>
    </lineage>
</organism>
<evidence type="ECO:0000313" key="13">
    <source>
        <dbReference type="EMBL" id="KAL1121964.1"/>
    </source>
</evidence>
<feature type="transmembrane region" description="Helical" evidence="12">
    <location>
        <begin position="320"/>
        <end position="346"/>
    </location>
</feature>
<evidence type="ECO:0000256" key="2">
    <source>
        <dbReference type="ARBA" id="ARBA00006434"/>
    </source>
</evidence>
<evidence type="ECO:0000256" key="7">
    <source>
        <dbReference type="ARBA" id="ARBA00023053"/>
    </source>
</evidence>
<dbReference type="EMBL" id="JBFDAA010000014">
    <property type="protein sequence ID" value="KAL1121964.1"/>
    <property type="molecule type" value="Genomic_DNA"/>
</dbReference>
<dbReference type="Proteomes" id="UP001558652">
    <property type="component" value="Unassembled WGS sequence"/>
</dbReference>
<evidence type="ECO:0000256" key="4">
    <source>
        <dbReference type="ARBA" id="ARBA00022475"/>
    </source>
</evidence>
<dbReference type="GO" id="GO:0006814">
    <property type="term" value="P:sodium ion transport"/>
    <property type="evidence" value="ECO:0007669"/>
    <property type="project" value="UniProtKB-KW"/>
</dbReference>
<keyword evidence="5 12" id="KW-0812">Transmembrane</keyword>
<dbReference type="InterPro" id="IPR038377">
    <property type="entry name" value="Na/Glc_symporter_sf"/>
</dbReference>
<dbReference type="GO" id="GO:0022857">
    <property type="term" value="F:transmembrane transporter activity"/>
    <property type="evidence" value="ECO:0007669"/>
    <property type="project" value="UniProtKB-ARBA"/>
</dbReference>
<feature type="transmembrane region" description="Helical" evidence="12">
    <location>
        <begin position="175"/>
        <end position="201"/>
    </location>
</feature>
<evidence type="ECO:0000256" key="9">
    <source>
        <dbReference type="ARBA" id="ARBA00023136"/>
    </source>
</evidence>
<keyword evidence="14" id="KW-1185">Reference proteome</keyword>
<dbReference type="AlphaFoldDB" id="A0ABD0YS16"/>
<comment type="subcellular location">
    <subcellularLocation>
        <location evidence="1">Cell membrane</location>
        <topology evidence="1">Multi-pass membrane protein</topology>
    </subcellularLocation>
</comment>
<protein>
    <recommendedName>
        <fullName evidence="15">Sodium-coupled monocarboxylate transporter 1</fullName>
    </recommendedName>
</protein>